<evidence type="ECO:0000313" key="2">
    <source>
        <dbReference type="EMBL" id="OCB68723.1"/>
    </source>
</evidence>
<dbReference type="Proteomes" id="UP000182367">
    <property type="component" value="Unassembled WGS sequence"/>
</dbReference>
<evidence type="ECO:0000313" key="6">
    <source>
        <dbReference type="Proteomes" id="UP000321579"/>
    </source>
</evidence>
<sequence>MILLKYAVVHFSYIKIKAVCLHFEFFLRRKINKQIKNTNVTSLKNTDFVIIANNCFGGQVYKSFGLPYNTPFVGMFLYGPCYLKLLQNFKTYIRKDLVFIQQSIYEDREKTYPVAKLGDIELHFSHYTSEEEASEKWYRRRNRMLKNFDFDNFYFVISDRERVDNKIIQEFHKLPFKNKLSFGAKTINNLSPLKHVALFEAFKRDQIQVPGGTKLFKISSLYFDFENWINNKEIKRTRFVY</sequence>
<protein>
    <recommendedName>
        <fullName evidence="7">DUF1919 domain-containing protein</fullName>
    </recommendedName>
</protein>
<dbReference type="InterPro" id="IPR015037">
    <property type="entry name" value="DUF1919"/>
</dbReference>
<comment type="caution">
    <text evidence="2">The sequence shown here is derived from an EMBL/GenBank/DDBJ whole genome shotgun (WGS) entry which is preliminary data.</text>
</comment>
<accession>A0A1B9DGA7</accession>
<dbReference type="RefSeq" id="WP_066330169.1">
    <property type="nucleotide sequence ID" value="NZ_FNEO01000005.1"/>
</dbReference>
<proteinExistence type="predicted"/>
<evidence type="ECO:0000313" key="3">
    <source>
        <dbReference type="EMBL" id="SDJ66067.1"/>
    </source>
</evidence>
<name>A0A1B9DGA7_9FLAO</name>
<dbReference type="EMBL" id="FNEO01000005">
    <property type="protein sequence ID" value="SDJ66067.1"/>
    <property type="molecule type" value="Genomic_DNA"/>
</dbReference>
<dbReference type="OrthoDB" id="6636518at2"/>
<dbReference type="InterPro" id="IPR037226">
    <property type="entry name" value="CAC2185-like_sf"/>
</dbReference>
<evidence type="ECO:0000313" key="5">
    <source>
        <dbReference type="Proteomes" id="UP000182367"/>
    </source>
</evidence>
<evidence type="ECO:0000313" key="4">
    <source>
        <dbReference type="Proteomes" id="UP000093226"/>
    </source>
</evidence>
<evidence type="ECO:0000313" key="1">
    <source>
        <dbReference type="EMBL" id="GEL11408.1"/>
    </source>
</evidence>
<keyword evidence="5" id="KW-1185">Reference proteome</keyword>
<evidence type="ECO:0008006" key="7">
    <source>
        <dbReference type="Google" id="ProtNLM"/>
    </source>
</evidence>
<dbReference type="STRING" id="551990.SAMN05192550_2541"/>
<reference evidence="2" key="2">
    <citation type="submission" date="2016-03" db="EMBL/GenBank/DDBJ databases">
        <authorList>
            <person name="Ploux O."/>
        </authorList>
    </citation>
    <scope>NUCLEOTIDE SEQUENCE</scope>
    <source>
        <strain evidence="2">NBRC 105008</strain>
    </source>
</reference>
<dbReference type="Proteomes" id="UP000093226">
    <property type="component" value="Unassembled WGS sequence"/>
</dbReference>
<dbReference type="SUPFAM" id="SSF142795">
    <property type="entry name" value="CAC2185-like"/>
    <property type="match status" value="1"/>
</dbReference>
<dbReference type="Pfam" id="PF08942">
    <property type="entry name" value="DUF1919"/>
    <property type="match status" value="1"/>
</dbReference>
<dbReference type="Proteomes" id="UP000321579">
    <property type="component" value="Unassembled WGS sequence"/>
</dbReference>
<dbReference type="AlphaFoldDB" id="A0A1B9DGA7"/>
<dbReference type="EMBL" id="BJVF01000004">
    <property type="protein sequence ID" value="GEL11408.1"/>
    <property type="molecule type" value="Genomic_DNA"/>
</dbReference>
<dbReference type="EMBL" id="LVEO01000030">
    <property type="protein sequence ID" value="OCB68723.1"/>
    <property type="molecule type" value="Genomic_DNA"/>
</dbReference>
<reference evidence="1 6" key="4">
    <citation type="submission" date="2019-07" db="EMBL/GenBank/DDBJ databases">
        <title>Whole genome shotgun sequence of Flavobacterium glycines NBRC 105008.</title>
        <authorList>
            <person name="Hosoyama A."/>
            <person name="Uohara A."/>
            <person name="Ohji S."/>
            <person name="Ichikawa N."/>
        </authorList>
    </citation>
    <scope>NUCLEOTIDE SEQUENCE [LARGE SCALE GENOMIC DNA]</scope>
    <source>
        <strain evidence="1 6">NBRC 105008</strain>
    </source>
</reference>
<reference evidence="4" key="1">
    <citation type="submission" date="2016-03" db="EMBL/GenBank/DDBJ databases">
        <title>Draft genome sequence of Paenibacillus glacialis DSM 22343.</title>
        <authorList>
            <person name="Shin S.-K."/>
            <person name="Yi H."/>
        </authorList>
    </citation>
    <scope>NUCLEOTIDE SEQUENCE [LARGE SCALE GENOMIC DNA]</scope>
    <source>
        <strain evidence="4">NBRC 105008</strain>
    </source>
</reference>
<gene>
    <name evidence="2" type="ORF">FBGL_16170</name>
    <name evidence="1" type="ORF">FGL01_21470</name>
    <name evidence="3" type="ORF">SAMN05192550_2541</name>
</gene>
<reference evidence="3 5" key="3">
    <citation type="submission" date="2016-10" db="EMBL/GenBank/DDBJ databases">
        <authorList>
            <person name="Varghese N."/>
            <person name="Submissions S."/>
        </authorList>
    </citation>
    <scope>NUCLEOTIDE SEQUENCE [LARGE SCALE GENOMIC DNA]</scope>
    <source>
        <strain evidence="3 5">Gm-149</strain>
    </source>
</reference>
<organism evidence="2 4">
    <name type="scientific">Flavobacterium glycines</name>
    <dbReference type="NCBI Taxonomy" id="551990"/>
    <lineage>
        <taxon>Bacteria</taxon>
        <taxon>Pseudomonadati</taxon>
        <taxon>Bacteroidota</taxon>
        <taxon>Flavobacteriia</taxon>
        <taxon>Flavobacteriales</taxon>
        <taxon>Flavobacteriaceae</taxon>
        <taxon>Flavobacterium</taxon>
    </lineage>
</organism>